<evidence type="ECO:0000313" key="2">
    <source>
        <dbReference type="EMBL" id="RFC66399.1"/>
    </source>
</evidence>
<evidence type="ECO:0000313" key="3">
    <source>
        <dbReference type="Proteomes" id="UP000264310"/>
    </source>
</evidence>
<name>A0A371XB11_9HYPH</name>
<evidence type="ECO:0000256" key="1">
    <source>
        <dbReference type="SAM" id="MobiDB-lite"/>
    </source>
</evidence>
<dbReference type="AlphaFoldDB" id="A0A371XB11"/>
<reference evidence="2 3" key="1">
    <citation type="submission" date="2018-08" db="EMBL/GenBank/DDBJ databases">
        <title>Fulvimarina sp. 85, whole genome shotgun sequence.</title>
        <authorList>
            <person name="Tuo L."/>
        </authorList>
    </citation>
    <scope>NUCLEOTIDE SEQUENCE [LARGE SCALE GENOMIC DNA]</scope>
    <source>
        <strain evidence="2 3">85</strain>
    </source>
</reference>
<accession>A0A371XB11</accession>
<protein>
    <submittedName>
        <fullName evidence="2">Uncharacterized protein</fullName>
    </submittedName>
</protein>
<dbReference type="Proteomes" id="UP000264310">
    <property type="component" value="Unassembled WGS sequence"/>
</dbReference>
<keyword evidence="3" id="KW-1185">Reference proteome</keyword>
<dbReference type="EMBL" id="QURL01000001">
    <property type="protein sequence ID" value="RFC66399.1"/>
    <property type="molecule type" value="Genomic_DNA"/>
</dbReference>
<comment type="caution">
    <text evidence="2">The sequence shown here is derived from an EMBL/GenBank/DDBJ whole genome shotgun (WGS) entry which is preliminary data.</text>
</comment>
<feature type="compositionally biased region" description="Basic and acidic residues" evidence="1">
    <location>
        <begin position="1"/>
        <end position="16"/>
    </location>
</feature>
<proteinExistence type="predicted"/>
<organism evidence="2 3">
    <name type="scientific">Fulvimarina endophytica</name>
    <dbReference type="NCBI Taxonomy" id="2293836"/>
    <lineage>
        <taxon>Bacteria</taxon>
        <taxon>Pseudomonadati</taxon>
        <taxon>Pseudomonadota</taxon>
        <taxon>Alphaproteobacteria</taxon>
        <taxon>Hyphomicrobiales</taxon>
        <taxon>Aurantimonadaceae</taxon>
        <taxon>Fulvimarina</taxon>
    </lineage>
</organism>
<gene>
    <name evidence="2" type="ORF">DYI37_02860</name>
</gene>
<feature type="region of interest" description="Disordered" evidence="1">
    <location>
        <begin position="1"/>
        <end position="61"/>
    </location>
</feature>
<sequence>MIEHGERLDLDDDARKPTLAQGGTVVDRQPKSRSPHPADGSLAESTEARSGRTTFPPRHVAGLRGLVRTGFIRMS</sequence>